<gene>
    <name evidence="4" type="ORF">CP982_29440</name>
    <name evidence="3" type="ORF">FHS40_003384</name>
</gene>
<dbReference type="KEGG" id="sspb:CP982_29440"/>
<keyword evidence="2" id="KW-0812">Transmembrane</keyword>
<dbReference type="Proteomes" id="UP000326505">
    <property type="component" value="Chromosome"/>
</dbReference>
<feature type="transmembrane region" description="Helical" evidence="2">
    <location>
        <begin position="152"/>
        <end position="177"/>
    </location>
</feature>
<sequence length="225" mass="23833">MSVPPPSSDPSARPPRKGPAGVRPPDAEAGLTAASPVIATLLAEYNSLRQESLQAITNRIQIMNFAFTSLAVVVAAVLTSDLSRGVLIPACLVFVPAAAKASLLIWLGEYHRSQRAGQGVAVVERRINALLGGPAVLSWESRLVSSGTHMGYPYVATAAFILSTGVLAEVLGAYFLIERYAGGGTPWDDVALGGAVLLYAVMTEAVFLRFFRVRWRAIRSATHSG</sequence>
<reference evidence="3 6" key="2">
    <citation type="submission" date="2020-08" db="EMBL/GenBank/DDBJ databases">
        <title>Genomic Encyclopedia of Type Strains, Phase III (KMG-III): the genomes of soil and plant-associated and newly described type strains.</title>
        <authorList>
            <person name="Whitman W."/>
        </authorList>
    </citation>
    <scope>NUCLEOTIDE SEQUENCE [LARGE SCALE GENOMIC DNA]</scope>
    <source>
        <strain evidence="3 6">CECT 3146</strain>
    </source>
</reference>
<evidence type="ECO:0000313" key="6">
    <source>
        <dbReference type="Proteomes" id="UP000549009"/>
    </source>
</evidence>
<reference evidence="4 5" key="1">
    <citation type="submission" date="2017-09" db="EMBL/GenBank/DDBJ databases">
        <authorList>
            <person name="Lee N."/>
            <person name="Cho B.-K."/>
        </authorList>
    </citation>
    <scope>NUCLEOTIDE SEQUENCE [LARGE SCALE GENOMIC DNA]</scope>
    <source>
        <strain evidence="4 5">ATCC 27465</strain>
    </source>
</reference>
<dbReference type="Proteomes" id="UP000549009">
    <property type="component" value="Unassembled WGS sequence"/>
</dbReference>
<accession>A0A5P2XGA8</accession>
<feature type="region of interest" description="Disordered" evidence="1">
    <location>
        <begin position="1"/>
        <end position="28"/>
    </location>
</feature>
<evidence type="ECO:0000313" key="5">
    <source>
        <dbReference type="Proteomes" id="UP000326505"/>
    </source>
</evidence>
<keyword evidence="2" id="KW-0472">Membrane</keyword>
<evidence type="ECO:0000313" key="3">
    <source>
        <dbReference type="EMBL" id="MBB5104300.1"/>
    </source>
</evidence>
<keyword evidence="2" id="KW-1133">Transmembrane helix</keyword>
<dbReference type="RefSeq" id="WP_150513237.1">
    <property type="nucleotide sequence ID" value="NZ_BMSQ01000001.1"/>
</dbReference>
<evidence type="ECO:0000313" key="4">
    <source>
        <dbReference type="EMBL" id="QEV62339.1"/>
    </source>
</evidence>
<dbReference type="EMBL" id="JACHJD010000005">
    <property type="protein sequence ID" value="MBB5104300.1"/>
    <property type="molecule type" value="Genomic_DNA"/>
</dbReference>
<dbReference type="AlphaFoldDB" id="A0A5P2XGA8"/>
<dbReference type="EMBL" id="CP023690">
    <property type="protein sequence ID" value="QEV62339.1"/>
    <property type="molecule type" value="Genomic_DNA"/>
</dbReference>
<feature type="transmembrane region" description="Helical" evidence="2">
    <location>
        <begin position="189"/>
        <end position="211"/>
    </location>
</feature>
<evidence type="ECO:0000256" key="2">
    <source>
        <dbReference type="SAM" id="Phobius"/>
    </source>
</evidence>
<evidence type="ECO:0000256" key="1">
    <source>
        <dbReference type="SAM" id="MobiDB-lite"/>
    </source>
</evidence>
<feature type="transmembrane region" description="Helical" evidence="2">
    <location>
        <begin position="62"/>
        <end position="80"/>
    </location>
</feature>
<organism evidence="4 5">
    <name type="scientific">Streptomyces spectabilis</name>
    <dbReference type="NCBI Taxonomy" id="68270"/>
    <lineage>
        <taxon>Bacteria</taxon>
        <taxon>Bacillati</taxon>
        <taxon>Actinomycetota</taxon>
        <taxon>Actinomycetes</taxon>
        <taxon>Kitasatosporales</taxon>
        <taxon>Streptomycetaceae</taxon>
        <taxon>Streptomyces</taxon>
    </lineage>
</organism>
<dbReference type="OrthoDB" id="3524940at2"/>
<proteinExistence type="predicted"/>
<keyword evidence="6" id="KW-1185">Reference proteome</keyword>
<protein>
    <submittedName>
        <fullName evidence="4">Uncharacterized protein</fullName>
    </submittedName>
</protein>
<name>A0A5P2XGA8_STRST</name>
<feature type="transmembrane region" description="Helical" evidence="2">
    <location>
        <begin position="86"/>
        <end position="107"/>
    </location>
</feature>